<sequence>MNLDQLKGNWKQLKGDLKSEFGKLTDDEIMQAEGEATVLLGKIQEKYGVTKEQAEEKLDDFLARH</sequence>
<organism evidence="3 4">
    <name type="scientific">Arenicella chitinivorans</name>
    <dbReference type="NCBI Taxonomy" id="1329800"/>
    <lineage>
        <taxon>Bacteria</taxon>
        <taxon>Pseudomonadati</taxon>
        <taxon>Pseudomonadota</taxon>
        <taxon>Gammaproteobacteria</taxon>
        <taxon>Arenicellales</taxon>
        <taxon>Arenicellaceae</taxon>
        <taxon>Arenicella</taxon>
    </lineage>
</organism>
<evidence type="ECO:0000259" key="2">
    <source>
        <dbReference type="Pfam" id="PF05532"/>
    </source>
</evidence>
<accession>A0A918RY74</accession>
<dbReference type="Gene3D" id="1.10.1470.10">
    <property type="entry name" value="YjbJ"/>
    <property type="match status" value="1"/>
</dbReference>
<dbReference type="EMBL" id="BMXA01000004">
    <property type="protein sequence ID" value="GHA13264.1"/>
    <property type="molecule type" value="Genomic_DNA"/>
</dbReference>
<dbReference type="SUPFAM" id="SSF69047">
    <property type="entry name" value="Hypothetical protein YjbJ"/>
    <property type="match status" value="1"/>
</dbReference>
<dbReference type="Pfam" id="PF05532">
    <property type="entry name" value="CsbD"/>
    <property type="match status" value="1"/>
</dbReference>
<protein>
    <submittedName>
        <fullName evidence="3">CsbD family protein</fullName>
    </submittedName>
</protein>
<comment type="similarity">
    <text evidence="1">Belongs to the UPF0337 (CsbD) family.</text>
</comment>
<dbReference type="InterPro" id="IPR008462">
    <property type="entry name" value="CsbD"/>
</dbReference>
<dbReference type="PANTHER" id="PTHR34977">
    <property type="entry name" value="UPF0337 PROTEIN YJBJ"/>
    <property type="match status" value="1"/>
</dbReference>
<name>A0A918RY74_9GAMM</name>
<comment type="caution">
    <text evidence="3">The sequence shown here is derived from an EMBL/GenBank/DDBJ whole genome shotgun (WGS) entry which is preliminary data.</text>
</comment>
<evidence type="ECO:0000256" key="1">
    <source>
        <dbReference type="ARBA" id="ARBA00009129"/>
    </source>
</evidence>
<dbReference type="PIRSF" id="PIRSF039008">
    <property type="entry name" value="YjbJ"/>
    <property type="match status" value="1"/>
</dbReference>
<dbReference type="InterPro" id="IPR050423">
    <property type="entry name" value="UPF0337_stress_rsp"/>
</dbReference>
<proteinExistence type="inferred from homology"/>
<dbReference type="PANTHER" id="PTHR34977:SF1">
    <property type="entry name" value="UPF0337 PROTEIN YJBJ"/>
    <property type="match status" value="1"/>
</dbReference>
<feature type="domain" description="CsbD-like" evidence="2">
    <location>
        <begin position="4"/>
        <end position="55"/>
    </location>
</feature>
<dbReference type="InterPro" id="IPR026042">
    <property type="entry name" value="YjbJ"/>
</dbReference>
<gene>
    <name evidence="3" type="ORF">GCM10008090_23730</name>
</gene>
<reference evidence="3" key="1">
    <citation type="journal article" date="2014" name="Int. J. Syst. Evol. Microbiol.">
        <title>Complete genome sequence of Corynebacterium casei LMG S-19264T (=DSM 44701T), isolated from a smear-ripened cheese.</title>
        <authorList>
            <consortium name="US DOE Joint Genome Institute (JGI-PGF)"/>
            <person name="Walter F."/>
            <person name="Albersmeier A."/>
            <person name="Kalinowski J."/>
            <person name="Ruckert C."/>
        </authorList>
    </citation>
    <scope>NUCLEOTIDE SEQUENCE</scope>
    <source>
        <strain evidence="3">KCTC 12711</strain>
    </source>
</reference>
<reference evidence="3" key="2">
    <citation type="submission" date="2020-09" db="EMBL/GenBank/DDBJ databases">
        <authorList>
            <person name="Sun Q."/>
            <person name="Kim S."/>
        </authorList>
    </citation>
    <scope>NUCLEOTIDE SEQUENCE</scope>
    <source>
        <strain evidence="3">KCTC 12711</strain>
    </source>
</reference>
<evidence type="ECO:0000313" key="3">
    <source>
        <dbReference type="EMBL" id="GHA13264.1"/>
    </source>
</evidence>
<evidence type="ECO:0000313" key="4">
    <source>
        <dbReference type="Proteomes" id="UP000614811"/>
    </source>
</evidence>
<dbReference type="AlphaFoldDB" id="A0A918RY74"/>
<dbReference type="RefSeq" id="WP_189401395.1">
    <property type="nucleotide sequence ID" value="NZ_BMXA01000004.1"/>
</dbReference>
<dbReference type="Proteomes" id="UP000614811">
    <property type="component" value="Unassembled WGS sequence"/>
</dbReference>
<dbReference type="InterPro" id="IPR036629">
    <property type="entry name" value="YjbJ_sf"/>
</dbReference>
<keyword evidence="4" id="KW-1185">Reference proteome</keyword>